<dbReference type="Gene3D" id="1.20.1250.20">
    <property type="entry name" value="MFS general substrate transporter like domains"/>
    <property type="match status" value="2"/>
</dbReference>
<dbReference type="Proteomes" id="UP000054877">
    <property type="component" value="Unassembled WGS sequence"/>
</dbReference>
<dbReference type="STRING" id="452.Lspi_2749"/>
<evidence type="ECO:0000256" key="7">
    <source>
        <dbReference type="ARBA" id="ARBA00023228"/>
    </source>
</evidence>
<evidence type="ECO:0000256" key="19">
    <source>
        <dbReference type="ARBA" id="ARBA00044919"/>
    </source>
</evidence>
<evidence type="ECO:0000256" key="6">
    <source>
        <dbReference type="ARBA" id="ARBA00023136"/>
    </source>
</evidence>
<keyword evidence="4 25" id="KW-0812">Transmembrane</keyword>
<evidence type="ECO:0000256" key="22">
    <source>
        <dbReference type="ARBA" id="ARBA00045018"/>
    </source>
</evidence>
<feature type="transmembrane region" description="Helical" evidence="25">
    <location>
        <begin position="82"/>
        <end position="99"/>
    </location>
</feature>
<comment type="catalytic activity">
    <reaction evidence="14">
        <text>L-aspartyl-L-lysine(out) = L-aspartyl-L-lysine(in)</text>
        <dbReference type="Rhea" id="RHEA:79411"/>
        <dbReference type="ChEBI" id="CHEBI:229953"/>
    </reaction>
</comment>
<dbReference type="InterPro" id="IPR011701">
    <property type="entry name" value="MFS"/>
</dbReference>
<dbReference type="PANTHER" id="PTHR23512">
    <property type="entry name" value="MAJOR FACILITATOR SUPERFAMILY DOMAIN-CONTAINING PROTEIN 1"/>
    <property type="match status" value="1"/>
</dbReference>
<feature type="transmembrane region" description="Helical" evidence="25">
    <location>
        <begin position="172"/>
        <end position="191"/>
    </location>
</feature>
<dbReference type="PATRIC" id="fig|452.5.peg.3043"/>
<dbReference type="PANTHER" id="PTHR23512:SF3">
    <property type="entry name" value="MAJOR FACILITATOR SUPERFAMILY DOMAIN-CONTAINING PROTEIN 1"/>
    <property type="match status" value="1"/>
</dbReference>
<evidence type="ECO:0000256" key="3">
    <source>
        <dbReference type="ARBA" id="ARBA00022448"/>
    </source>
</evidence>
<accession>A0A0W0YW82</accession>
<comment type="catalytic activity">
    <reaction evidence="10">
        <text>L-alpha-aminoacyl-L-arginine(out) = L-alpha-aminoacyl-L-arginine(in)</text>
        <dbReference type="Rhea" id="RHEA:79367"/>
        <dbReference type="ChEBI" id="CHEBI:229968"/>
    </reaction>
</comment>
<keyword evidence="5 25" id="KW-1133">Transmembrane helix</keyword>
<name>A0A0W0YW82_LEGSP</name>
<comment type="catalytic activity">
    <reaction evidence="13">
        <text>L-alpha-aminoacyl-L-lysine(out) = L-alpha-aminoacyl-L-lysine(in)</text>
        <dbReference type="Rhea" id="RHEA:79383"/>
        <dbReference type="ChEBI" id="CHEBI:229966"/>
    </reaction>
</comment>
<sequence length="427" mass="46733">MAKDKTKHKGLVFSWLVCLLAAVFYSYDFLLRVMPSVMIHPLMADFGVNATQIGLLSACYYYAYTPLQLPSGAVMDKFSPRWVLGFSALLCAFGTMIFAHTNQLWVAYLARAMMGIGSAFAFVGALKLAALWLPKRQFALYSGIVTAMGTLGAMVTDTTLSHMVAGLGWRNTAYVSALVGFLLALSLIIVIRDKPVNATPATPGDYYSWTSIVRRLLGLFGSWRFWINSLVGTFLFLPVSVFASLWGVAFIAERFHINPAHAASITSLIFLGTALSGPFFGWFSEKIRSRKIPLFIGGVGVFVCSGLLIYVDSVTYWLAYSLLLLLGMSVGPQVLTFAVAKDIGPPGSTGLSTAVTNFIITIGAAVFQPLIGYFLEKNWDGTLTVKHTPYFSVADYRNAFLLFMAALALSSLLTWFIPRTLHAVRKS</sequence>
<comment type="catalytic activity">
    <reaction evidence="19">
        <text>L-alanyl-L-lysine(out) = L-alanyl-L-lysine(in)</text>
        <dbReference type="Rhea" id="RHEA:79415"/>
        <dbReference type="ChEBI" id="CHEBI:192470"/>
    </reaction>
</comment>
<evidence type="ECO:0000313" key="28">
    <source>
        <dbReference type="Proteomes" id="UP000054877"/>
    </source>
</evidence>
<evidence type="ECO:0000256" key="8">
    <source>
        <dbReference type="ARBA" id="ARBA00044876"/>
    </source>
</evidence>
<keyword evidence="3" id="KW-0813">Transport</keyword>
<comment type="catalytic activity">
    <reaction evidence="11">
        <text>L-alpha-aminoacyl-L-histidine(out) = L-alpha-aminoacyl-L-histidine(in)</text>
        <dbReference type="Rhea" id="RHEA:79375"/>
        <dbReference type="ChEBI" id="CHEBI:229967"/>
    </reaction>
</comment>
<evidence type="ECO:0000256" key="14">
    <source>
        <dbReference type="ARBA" id="ARBA00044898"/>
    </source>
</evidence>
<evidence type="ECO:0000256" key="17">
    <source>
        <dbReference type="ARBA" id="ARBA00044903"/>
    </source>
</evidence>
<dbReference type="InterPro" id="IPR036259">
    <property type="entry name" value="MFS_trans_sf"/>
</dbReference>
<dbReference type="GO" id="GO:0022857">
    <property type="term" value="F:transmembrane transporter activity"/>
    <property type="evidence" value="ECO:0007669"/>
    <property type="project" value="InterPro"/>
</dbReference>
<evidence type="ECO:0000256" key="15">
    <source>
        <dbReference type="ARBA" id="ARBA00044899"/>
    </source>
</evidence>
<evidence type="ECO:0000256" key="25">
    <source>
        <dbReference type="SAM" id="Phobius"/>
    </source>
</evidence>
<evidence type="ECO:0000256" key="18">
    <source>
        <dbReference type="ARBA" id="ARBA00044912"/>
    </source>
</evidence>
<feature type="transmembrane region" description="Helical" evidence="25">
    <location>
        <begin position="399"/>
        <end position="417"/>
    </location>
</feature>
<feature type="transmembrane region" description="Helical" evidence="25">
    <location>
        <begin position="260"/>
        <end position="280"/>
    </location>
</feature>
<keyword evidence="28" id="KW-1185">Reference proteome</keyword>
<comment type="catalytic activity">
    <reaction evidence="16">
        <text>L-lysyl-L-lysine(out) = L-lysyl-L-lysine(in)</text>
        <dbReference type="Rhea" id="RHEA:79403"/>
        <dbReference type="ChEBI" id="CHEBI:229956"/>
    </reaction>
</comment>
<dbReference type="RefSeq" id="WP_058484662.1">
    <property type="nucleotide sequence ID" value="NZ_CAAAII010000012.1"/>
</dbReference>
<feature type="domain" description="Major facilitator superfamily (MFS) profile" evidence="26">
    <location>
        <begin position="14"/>
        <end position="422"/>
    </location>
</feature>
<evidence type="ECO:0000259" key="26">
    <source>
        <dbReference type="PROSITE" id="PS50850"/>
    </source>
</evidence>
<protein>
    <recommendedName>
        <fullName evidence="21">Lysosomal dipeptide transporter MFSD1</fullName>
    </recommendedName>
    <alternativeName>
        <fullName evidence="22">Major facilitator superfamily domain-containing protein 1</fullName>
    </alternativeName>
</protein>
<feature type="transmembrane region" description="Helical" evidence="25">
    <location>
        <begin position="42"/>
        <end position="62"/>
    </location>
</feature>
<evidence type="ECO:0000256" key="13">
    <source>
        <dbReference type="ARBA" id="ARBA00044893"/>
    </source>
</evidence>
<gene>
    <name evidence="27" type="ORF">Lspi_2749</name>
</gene>
<comment type="catalytic activity">
    <reaction evidence="8">
        <text>L-lysyl-L-alanine(out) = L-lysyl-L-alanine(in)</text>
        <dbReference type="Rhea" id="RHEA:79399"/>
        <dbReference type="ChEBI" id="CHEBI:229954"/>
    </reaction>
</comment>
<dbReference type="InterPro" id="IPR020846">
    <property type="entry name" value="MFS_dom"/>
</dbReference>
<feature type="transmembrane region" description="Helical" evidence="25">
    <location>
        <begin position="292"/>
        <end position="311"/>
    </location>
</feature>
<dbReference type="AlphaFoldDB" id="A0A0W0YW82"/>
<evidence type="ECO:0000256" key="9">
    <source>
        <dbReference type="ARBA" id="ARBA00044878"/>
    </source>
</evidence>
<dbReference type="GO" id="GO:0005765">
    <property type="term" value="C:lysosomal membrane"/>
    <property type="evidence" value="ECO:0007669"/>
    <property type="project" value="UniProtKB-SubCell"/>
</dbReference>
<evidence type="ECO:0000313" key="27">
    <source>
        <dbReference type="EMBL" id="KTD61129.1"/>
    </source>
</evidence>
<comment type="function">
    <text evidence="23">Lysosomal dipeptide uniporter that selectively exports lysine, arginine or histidine-containing dipeptides with a net positive charge from the lysosome lumen into the cytosol. Could play a role in a specific type of protein O-glycosylation indirectly regulating macrophages migration and tissue invasion. Also essential for liver homeostasis.</text>
</comment>
<dbReference type="InterPro" id="IPR052187">
    <property type="entry name" value="MFSD1"/>
</dbReference>
<evidence type="ECO:0000256" key="4">
    <source>
        <dbReference type="ARBA" id="ARBA00022692"/>
    </source>
</evidence>
<comment type="subunit">
    <text evidence="24">Homodimer. Interacts with lysosomal protein GLMP (via lumenal domain); the interaction starts while both proteins are still in the endoplasmic reticulum and is required for stabilization of MFSD1 in lysosomes but has no direct effect on its targeting to lysosomes or transporter activity.</text>
</comment>
<comment type="caution">
    <text evidence="27">The sequence shown here is derived from an EMBL/GenBank/DDBJ whole genome shotgun (WGS) entry which is preliminary data.</text>
</comment>
<dbReference type="Pfam" id="PF07690">
    <property type="entry name" value="MFS_1"/>
    <property type="match status" value="1"/>
</dbReference>
<comment type="similarity">
    <text evidence="2">Belongs to the major facilitator superfamily.</text>
</comment>
<comment type="catalytic activity">
    <reaction evidence="20">
        <text>L-lysyl-glycine(out) = L-lysyl-glycine(in)</text>
        <dbReference type="Rhea" id="RHEA:79407"/>
        <dbReference type="ChEBI" id="CHEBI:191202"/>
    </reaction>
</comment>
<comment type="catalytic activity">
    <reaction evidence="12">
        <text>L-lysyl-L-alpha-amino acid(out) = L-lysyl-L-alpha-amino acid(in)</text>
        <dbReference type="Rhea" id="RHEA:79387"/>
        <dbReference type="ChEBI" id="CHEBI:229965"/>
    </reaction>
</comment>
<evidence type="ECO:0000256" key="21">
    <source>
        <dbReference type="ARBA" id="ARBA00044985"/>
    </source>
</evidence>
<feature type="transmembrane region" description="Helical" evidence="25">
    <location>
        <begin position="351"/>
        <end position="375"/>
    </location>
</feature>
<dbReference type="SUPFAM" id="SSF103473">
    <property type="entry name" value="MFS general substrate transporter"/>
    <property type="match status" value="1"/>
</dbReference>
<comment type="catalytic activity">
    <reaction evidence="18">
        <text>L-histidyl-L-alpha-amino acid(out) = L-histidyl-L-alpha-amino acid(in)</text>
        <dbReference type="Rhea" id="RHEA:79379"/>
        <dbReference type="ChEBI" id="CHEBI:229964"/>
    </reaction>
</comment>
<dbReference type="PROSITE" id="PS50850">
    <property type="entry name" value="MFS"/>
    <property type="match status" value="1"/>
</dbReference>
<evidence type="ECO:0000256" key="2">
    <source>
        <dbReference type="ARBA" id="ARBA00008335"/>
    </source>
</evidence>
<evidence type="ECO:0000256" key="5">
    <source>
        <dbReference type="ARBA" id="ARBA00022989"/>
    </source>
</evidence>
<comment type="catalytic activity">
    <reaction evidence="9">
        <text>L-histidyl-glycine(out) = L-histidyl-glycine(in)</text>
        <dbReference type="Rhea" id="RHEA:79395"/>
        <dbReference type="ChEBI" id="CHEBI:229957"/>
    </reaction>
</comment>
<evidence type="ECO:0000256" key="24">
    <source>
        <dbReference type="ARBA" id="ARBA00046376"/>
    </source>
</evidence>
<evidence type="ECO:0000256" key="20">
    <source>
        <dbReference type="ARBA" id="ARBA00044924"/>
    </source>
</evidence>
<evidence type="ECO:0000256" key="12">
    <source>
        <dbReference type="ARBA" id="ARBA00044891"/>
    </source>
</evidence>
<evidence type="ECO:0000256" key="16">
    <source>
        <dbReference type="ARBA" id="ARBA00044900"/>
    </source>
</evidence>
<feature type="transmembrane region" description="Helical" evidence="25">
    <location>
        <begin position="105"/>
        <end position="126"/>
    </location>
</feature>
<proteinExistence type="inferred from homology"/>
<feature type="transmembrane region" description="Helical" evidence="25">
    <location>
        <begin position="138"/>
        <end position="160"/>
    </location>
</feature>
<keyword evidence="7" id="KW-0458">Lysosome</keyword>
<dbReference type="OrthoDB" id="5620971at2"/>
<comment type="subcellular location">
    <subcellularLocation>
        <location evidence="1">Lysosome membrane</location>
        <topology evidence="1">Multi-pass membrane protein</topology>
    </subcellularLocation>
</comment>
<evidence type="ECO:0000256" key="23">
    <source>
        <dbReference type="ARBA" id="ARBA00045709"/>
    </source>
</evidence>
<comment type="catalytic activity">
    <reaction evidence="17">
        <text>L-arginyl-glycine(out) = L-arginyl-glycine(in)</text>
        <dbReference type="Rhea" id="RHEA:79391"/>
        <dbReference type="ChEBI" id="CHEBI:229955"/>
    </reaction>
</comment>
<reference evidence="27 28" key="1">
    <citation type="submission" date="2015-11" db="EMBL/GenBank/DDBJ databases">
        <title>Genomic analysis of 38 Legionella species identifies large and diverse effector repertoires.</title>
        <authorList>
            <person name="Burstein D."/>
            <person name="Amaro F."/>
            <person name="Zusman T."/>
            <person name="Lifshitz Z."/>
            <person name="Cohen O."/>
            <person name="Gilbert J.A."/>
            <person name="Pupko T."/>
            <person name="Shuman H.A."/>
            <person name="Segal G."/>
        </authorList>
    </citation>
    <scope>NUCLEOTIDE SEQUENCE [LARGE SCALE GENOMIC DNA]</scope>
    <source>
        <strain evidence="27 28">Mt.St.Helens-9</strain>
    </source>
</reference>
<feature type="transmembrane region" description="Helical" evidence="25">
    <location>
        <begin position="225"/>
        <end position="248"/>
    </location>
</feature>
<organism evidence="27 28">
    <name type="scientific">Legionella spiritensis</name>
    <dbReference type="NCBI Taxonomy" id="452"/>
    <lineage>
        <taxon>Bacteria</taxon>
        <taxon>Pseudomonadati</taxon>
        <taxon>Pseudomonadota</taxon>
        <taxon>Gammaproteobacteria</taxon>
        <taxon>Legionellales</taxon>
        <taxon>Legionellaceae</taxon>
        <taxon>Legionella</taxon>
    </lineage>
</organism>
<evidence type="ECO:0000256" key="10">
    <source>
        <dbReference type="ARBA" id="ARBA00044881"/>
    </source>
</evidence>
<evidence type="ECO:0000256" key="11">
    <source>
        <dbReference type="ARBA" id="ARBA00044884"/>
    </source>
</evidence>
<dbReference type="EMBL" id="LNYX01000034">
    <property type="protein sequence ID" value="KTD61129.1"/>
    <property type="molecule type" value="Genomic_DNA"/>
</dbReference>
<comment type="catalytic activity">
    <reaction evidence="15">
        <text>L-arginyl-L-alpha-amino acid(out) = L-arginyl-L-alpha-amino acid(in)</text>
        <dbReference type="Rhea" id="RHEA:79371"/>
        <dbReference type="ChEBI" id="CHEBI:84315"/>
    </reaction>
</comment>
<evidence type="ECO:0000256" key="1">
    <source>
        <dbReference type="ARBA" id="ARBA00004155"/>
    </source>
</evidence>
<keyword evidence="6 25" id="KW-0472">Membrane</keyword>